<dbReference type="InterPro" id="IPR001789">
    <property type="entry name" value="Sig_transdc_resp-reg_receiver"/>
</dbReference>
<dbReference type="SMART" id="SM00382">
    <property type="entry name" value="AAA"/>
    <property type="match status" value="1"/>
</dbReference>
<reference evidence="11 12" key="1">
    <citation type="submission" date="2016-10" db="EMBL/GenBank/DDBJ databases">
        <authorList>
            <person name="de Groot N.N."/>
        </authorList>
    </citation>
    <scope>NUCLEOTIDE SEQUENCE [LARGE SCALE GENOMIC DNA]</scope>
    <source>
        <strain evidence="11">1</strain>
    </source>
</reference>
<dbReference type="SUPFAM" id="SSF52172">
    <property type="entry name" value="CheY-like"/>
    <property type="match status" value="1"/>
</dbReference>
<dbReference type="STRING" id="51642.NSMM_400079"/>
<dbReference type="PROSITE" id="PS50110">
    <property type="entry name" value="RESPONSE_REGULATORY"/>
    <property type="match status" value="1"/>
</dbReference>
<evidence type="ECO:0000259" key="10">
    <source>
        <dbReference type="PROSITE" id="PS50110"/>
    </source>
</evidence>
<evidence type="ECO:0000256" key="5">
    <source>
        <dbReference type="ARBA" id="ARBA00023015"/>
    </source>
</evidence>
<name>A0A1G5SGC9_9PROT</name>
<dbReference type="Gene3D" id="1.10.10.60">
    <property type="entry name" value="Homeodomain-like"/>
    <property type="match status" value="1"/>
</dbReference>
<feature type="domain" description="Response regulatory" evidence="10">
    <location>
        <begin position="13"/>
        <end position="127"/>
    </location>
</feature>
<dbReference type="PROSITE" id="PS50045">
    <property type="entry name" value="SIGMA54_INTERACT_4"/>
    <property type="match status" value="1"/>
</dbReference>
<dbReference type="Gene3D" id="3.40.50.300">
    <property type="entry name" value="P-loop containing nucleotide triphosphate hydrolases"/>
    <property type="match status" value="1"/>
</dbReference>
<keyword evidence="7" id="KW-0804">Transcription</keyword>
<dbReference type="EMBL" id="FMWO01000048">
    <property type="protein sequence ID" value="SCZ85601.1"/>
    <property type="molecule type" value="Genomic_DNA"/>
</dbReference>
<dbReference type="InterPro" id="IPR058031">
    <property type="entry name" value="AAA_lid_NorR"/>
</dbReference>
<keyword evidence="4" id="KW-0902">Two-component regulatory system</keyword>
<evidence type="ECO:0000313" key="11">
    <source>
        <dbReference type="EMBL" id="SCZ85601.1"/>
    </source>
</evidence>
<dbReference type="Proteomes" id="UP000198729">
    <property type="component" value="Unassembled WGS sequence"/>
</dbReference>
<dbReference type="SMART" id="SM00448">
    <property type="entry name" value="REC"/>
    <property type="match status" value="1"/>
</dbReference>
<accession>A0A1G5SGC9</accession>
<dbReference type="Gene3D" id="3.40.50.2300">
    <property type="match status" value="1"/>
</dbReference>
<dbReference type="GO" id="GO:0005524">
    <property type="term" value="F:ATP binding"/>
    <property type="evidence" value="ECO:0007669"/>
    <property type="project" value="UniProtKB-KW"/>
</dbReference>
<keyword evidence="5" id="KW-0805">Transcription regulation</keyword>
<evidence type="ECO:0000256" key="1">
    <source>
        <dbReference type="ARBA" id="ARBA00022553"/>
    </source>
</evidence>
<keyword evidence="1 8" id="KW-0597">Phosphoprotein</keyword>
<dbReference type="InterPro" id="IPR025944">
    <property type="entry name" value="Sigma_54_int_dom_CS"/>
</dbReference>
<feature type="modified residue" description="4-aspartylphosphate" evidence="8">
    <location>
        <position position="62"/>
    </location>
</feature>
<sequence>MDPTQLIMSNAKKILLVDDDTDLLELLSMRLKSSGYHITTAASAEAALNHLDITRPHLVISDIQMKEMDGMALFEQIHRTTPTLPVIILTAFGTIPDAVAAVQRGIFGYLTKPYDPKILLSQIERAMTLSSGVTSGVQPSATNSRGNDWKSNIVTQSAIMEDLLVKVELVAQKDASVLLHGESGVGKELFARAIHQGSNRHDQPFVTINCAAIPEYLLESELFGHVKGAFTGAVRDHAGLFQLAEGGSIFLDEIGDMPLLLQVKLLRALQERTIRPVGSNEDISIDVRVISATHKDLRAEIATGNFREDLFYRLFVVGLTIPSLAQRQEDIPLLANYFLRVFAQKHQKSINALSPEATNFLLTSPWPGNIRQLMNVIEQSVVMSTIPIISEELVRDAIHKDETQISSFEQARKQFEREYLVRLLKITSGNVTQAAKLAKRNRTEFYKLLNRHQLDYSLYKSQQVNA</sequence>
<evidence type="ECO:0000256" key="6">
    <source>
        <dbReference type="ARBA" id="ARBA00023125"/>
    </source>
</evidence>
<dbReference type="Pfam" id="PF00072">
    <property type="entry name" value="Response_reg"/>
    <property type="match status" value="1"/>
</dbReference>
<feature type="domain" description="Sigma-54 factor interaction" evidence="9">
    <location>
        <begin position="153"/>
        <end position="382"/>
    </location>
</feature>
<dbReference type="Gene3D" id="1.10.8.60">
    <property type="match status" value="1"/>
</dbReference>
<evidence type="ECO:0000256" key="3">
    <source>
        <dbReference type="ARBA" id="ARBA00022840"/>
    </source>
</evidence>
<dbReference type="SUPFAM" id="SSF46689">
    <property type="entry name" value="Homeodomain-like"/>
    <property type="match status" value="1"/>
</dbReference>
<dbReference type="FunFam" id="3.40.50.2300:FF:000018">
    <property type="entry name" value="DNA-binding transcriptional regulator NtrC"/>
    <property type="match status" value="1"/>
</dbReference>
<evidence type="ECO:0000256" key="7">
    <source>
        <dbReference type="ARBA" id="ARBA00023163"/>
    </source>
</evidence>
<dbReference type="PROSITE" id="PS00675">
    <property type="entry name" value="SIGMA54_INTERACT_1"/>
    <property type="match status" value="1"/>
</dbReference>
<dbReference type="GO" id="GO:0006355">
    <property type="term" value="P:regulation of DNA-templated transcription"/>
    <property type="evidence" value="ECO:0007669"/>
    <property type="project" value="InterPro"/>
</dbReference>
<dbReference type="FunFam" id="3.40.50.300:FF:000006">
    <property type="entry name" value="DNA-binding transcriptional regulator NtrC"/>
    <property type="match status" value="1"/>
</dbReference>
<dbReference type="AlphaFoldDB" id="A0A1G5SGC9"/>
<dbReference type="Pfam" id="PF25601">
    <property type="entry name" value="AAA_lid_14"/>
    <property type="match status" value="1"/>
</dbReference>
<dbReference type="InterPro" id="IPR003593">
    <property type="entry name" value="AAA+_ATPase"/>
</dbReference>
<dbReference type="CDD" id="cd00009">
    <property type="entry name" value="AAA"/>
    <property type="match status" value="1"/>
</dbReference>
<protein>
    <submittedName>
        <fullName evidence="11">Putative DNA-binding response regulator in two-component system</fullName>
    </submittedName>
</protein>
<dbReference type="PANTHER" id="PTHR32071:SF116">
    <property type="entry name" value="TRANSCRIPTIONAL REGULATORY PROTEIN GLRR"/>
    <property type="match status" value="1"/>
</dbReference>
<dbReference type="PANTHER" id="PTHR32071">
    <property type="entry name" value="TRANSCRIPTIONAL REGULATORY PROTEIN"/>
    <property type="match status" value="1"/>
</dbReference>
<dbReference type="PROSITE" id="PS00688">
    <property type="entry name" value="SIGMA54_INTERACT_3"/>
    <property type="match status" value="1"/>
</dbReference>
<dbReference type="GO" id="GO:0003677">
    <property type="term" value="F:DNA binding"/>
    <property type="evidence" value="ECO:0007669"/>
    <property type="project" value="UniProtKB-KW"/>
</dbReference>
<dbReference type="InterPro" id="IPR027417">
    <property type="entry name" value="P-loop_NTPase"/>
</dbReference>
<dbReference type="InterPro" id="IPR002078">
    <property type="entry name" value="Sigma_54_int"/>
</dbReference>
<dbReference type="InterPro" id="IPR009057">
    <property type="entry name" value="Homeodomain-like_sf"/>
</dbReference>
<evidence type="ECO:0000313" key="12">
    <source>
        <dbReference type="Proteomes" id="UP000198729"/>
    </source>
</evidence>
<keyword evidence="3" id="KW-0067">ATP-binding</keyword>
<evidence type="ECO:0000256" key="2">
    <source>
        <dbReference type="ARBA" id="ARBA00022741"/>
    </source>
</evidence>
<dbReference type="SUPFAM" id="SSF52540">
    <property type="entry name" value="P-loop containing nucleoside triphosphate hydrolases"/>
    <property type="match status" value="1"/>
</dbReference>
<keyword evidence="6 11" id="KW-0238">DNA-binding</keyword>
<keyword evidence="12" id="KW-1185">Reference proteome</keyword>
<dbReference type="InterPro" id="IPR025662">
    <property type="entry name" value="Sigma_54_int_dom_ATP-bd_1"/>
</dbReference>
<evidence type="ECO:0000256" key="8">
    <source>
        <dbReference type="PROSITE-ProRule" id="PRU00169"/>
    </source>
</evidence>
<keyword evidence="2" id="KW-0547">Nucleotide-binding</keyword>
<dbReference type="PROSITE" id="PS00676">
    <property type="entry name" value="SIGMA54_INTERACT_2"/>
    <property type="match status" value="1"/>
</dbReference>
<proteinExistence type="predicted"/>
<evidence type="ECO:0000259" key="9">
    <source>
        <dbReference type="PROSITE" id="PS50045"/>
    </source>
</evidence>
<dbReference type="InterPro" id="IPR011006">
    <property type="entry name" value="CheY-like_superfamily"/>
</dbReference>
<dbReference type="InterPro" id="IPR025943">
    <property type="entry name" value="Sigma_54_int_dom_ATP-bd_2"/>
</dbReference>
<evidence type="ECO:0000256" key="4">
    <source>
        <dbReference type="ARBA" id="ARBA00023012"/>
    </source>
</evidence>
<organism evidence="11 12">
    <name type="scientific">Nitrosomonas mobilis</name>
    <dbReference type="NCBI Taxonomy" id="51642"/>
    <lineage>
        <taxon>Bacteria</taxon>
        <taxon>Pseudomonadati</taxon>
        <taxon>Pseudomonadota</taxon>
        <taxon>Betaproteobacteria</taxon>
        <taxon>Nitrosomonadales</taxon>
        <taxon>Nitrosomonadaceae</taxon>
        <taxon>Nitrosomonas</taxon>
    </lineage>
</organism>
<gene>
    <name evidence="11" type="primary">yfhA</name>
    <name evidence="11" type="ORF">NSMM_400079</name>
</gene>
<dbReference type="Pfam" id="PF00158">
    <property type="entry name" value="Sigma54_activat"/>
    <property type="match status" value="1"/>
</dbReference>
<dbReference type="GO" id="GO:0000160">
    <property type="term" value="P:phosphorelay signal transduction system"/>
    <property type="evidence" value="ECO:0007669"/>
    <property type="project" value="UniProtKB-KW"/>
</dbReference>